<dbReference type="AlphaFoldDB" id="X6LAV1"/>
<evidence type="ECO:0000313" key="1">
    <source>
        <dbReference type="EMBL" id="ETN99157.1"/>
    </source>
</evidence>
<dbReference type="EMBL" id="ASPP01044739">
    <property type="protein sequence ID" value="ETN99157.1"/>
    <property type="molecule type" value="Genomic_DNA"/>
</dbReference>
<keyword evidence="2" id="KW-1185">Reference proteome</keyword>
<feature type="non-terminal residue" evidence="1">
    <location>
        <position position="1"/>
    </location>
</feature>
<feature type="non-terminal residue" evidence="1">
    <location>
        <position position="171"/>
    </location>
</feature>
<reference evidence="1 2" key="1">
    <citation type="journal article" date="2013" name="Curr. Biol.">
        <title>The Genome of the Foraminiferan Reticulomyxa filosa.</title>
        <authorList>
            <person name="Glockner G."/>
            <person name="Hulsmann N."/>
            <person name="Schleicher M."/>
            <person name="Noegel A.A."/>
            <person name="Eichinger L."/>
            <person name="Gallinger C."/>
            <person name="Pawlowski J."/>
            <person name="Sierra R."/>
            <person name="Euteneuer U."/>
            <person name="Pillet L."/>
            <person name="Moustafa A."/>
            <person name="Platzer M."/>
            <person name="Groth M."/>
            <person name="Szafranski K."/>
            <person name="Schliwa M."/>
        </authorList>
    </citation>
    <scope>NUCLEOTIDE SEQUENCE [LARGE SCALE GENOMIC DNA]</scope>
</reference>
<comment type="caution">
    <text evidence="1">The sequence shown here is derived from an EMBL/GenBank/DDBJ whole genome shotgun (WGS) entry which is preliminary data.</text>
</comment>
<gene>
    <name evidence="1" type="ORF">RFI_38324</name>
</gene>
<evidence type="ECO:0000313" key="2">
    <source>
        <dbReference type="Proteomes" id="UP000023152"/>
    </source>
</evidence>
<accession>X6LAV1</accession>
<proteinExistence type="predicted"/>
<dbReference type="Proteomes" id="UP000023152">
    <property type="component" value="Unassembled WGS sequence"/>
</dbReference>
<protein>
    <submittedName>
        <fullName evidence="1">Uncharacterized protein</fullName>
    </submittedName>
</protein>
<organism evidence="1 2">
    <name type="scientific">Reticulomyxa filosa</name>
    <dbReference type="NCBI Taxonomy" id="46433"/>
    <lineage>
        <taxon>Eukaryota</taxon>
        <taxon>Sar</taxon>
        <taxon>Rhizaria</taxon>
        <taxon>Retaria</taxon>
        <taxon>Foraminifera</taxon>
        <taxon>Monothalamids</taxon>
        <taxon>Reticulomyxidae</taxon>
        <taxon>Reticulomyxa</taxon>
    </lineage>
</organism>
<name>X6LAV1_RETFI</name>
<sequence>DIELMLPLLMKQDPSFDYNRLFECIGCVHRSKWIEERQEGRGDNLMDAIKEKLMLHLYELKQSSKYLELDIDHPDHLEQGRKIVEHLEKLSRLESIIPEIADHSKEVGMKIEYAIRATVSTIKHEFSLERRSVNCQKEIKEQLEKLKEHVKILKKWSQGKGLKDVQDLRSQ</sequence>